<dbReference type="SUPFAM" id="SSF52172">
    <property type="entry name" value="CheY-like"/>
    <property type="match status" value="1"/>
</dbReference>
<keyword evidence="4" id="KW-1185">Reference proteome</keyword>
<dbReference type="SMART" id="SM00448">
    <property type="entry name" value="REC"/>
    <property type="match status" value="1"/>
</dbReference>
<gene>
    <name evidence="3" type="ORF">EU557_24070</name>
</gene>
<feature type="domain" description="Response regulatory" evidence="2">
    <location>
        <begin position="6"/>
        <end position="131"/>
    </location>
</feature>
<dbReference type="Pfam" id="PF00072">
    <property type="entry name" value="Response_reg"/>
    <property type="match status" value="1"/>
</dbReference>
<dbReference type="OrthoDB" id="1524091at2"/>
<dbReference type="InterPro" id="IPR001789">
    <property type="entry name" value="Sig_transdc_resp-reg_receiver"/>
</dbReference>
<name>A0A4Z0MC98_9BACT</name>
<dbReference type="AlphaFoldDB" id="A0A4Z0MC98"/>
<dbReference type="Gene3D" id="3.40.50.2300">
    <property type="match status" value="1"/>
</dbReference>
<evidence type="ECO:0000313" key="3">
    <source>
        <dbReference type="EMBL" id="TGD77119.1"/>
    </source>
</evidence>
<dbReference type="PROSITE" id="PS50110">
    <property type="entry name" value="RESPONSE_REGULATORY"/>
    <property type="match status" value="1"/>
</dbReference>
<evidence type="ECO:0000313" key="4">
    <source>
        <dbReference type="Proteomes" id="UP000298284"/>
    </source>
</evidence>
<dbReference type="PANTHER" id="PTHR44520">
    <property type="entry name" value="RESPONSE REGULATOR RCP1-RELATED"/>
    <property type="match status" value="1"/>
</dbReference>
<accession>A0A4Z0MC98</accession>
<evidence type="ECO:0000259" key="2">
    <source>
        <dbReference type="PROSITE" id="PS50110"/>
    </source>
</evidence>
<dbReference type="EMBL" id="SRKZ01000010">
    <property type="protein sequence ID" value="TGD77119.1"/>
    <property type="molecule type" value="Genomic_DNA"/>
</dbReference>
<dbReference type="Proteomes" id="UP000298284">
    <property type="component" value="Unassembled WGS sequence"/>
</dbReference>
<dbReference type="PANTHER" id="PTHR44520:SF2">
    <property type="entry name" value="RESPONSE REGULATOR RCP1"/>
    <property type="match status" value="1"/>
</dbReference>
<evidence type="ECO:0000256" key="1">
    <source>
        <dbReference type="PROSITE-ProRule" id="PRU00169"/>
    </source>
</evidence>
<feature type="modified residue" description="4-aspartylphosphate" evidence="1">
    <location>
        <position position="62"/>
    </location>
</feature>
<organism evidence="3 4">
    <name type="scientific">Hymenobacter wooponensis</name>
    <dbReference type="NCBI Taxonomy" id="1525360"/>
    <lineage>
        <taxon>Bacteria</taxon>
        <taxon>Pseudomonadati</taxon>
        <taxon>Bacteroidota</taxon>
        <taxon>Cytophagia</taxon>
        <taxon>Cytophagales</taxon>
        <taxon>Hymenobacteraceae</taxon>
        <taxon>Hymenobacter</taxon>
    </lineage>
</organism>
<dbReference type="RefSeq" id="WP_135533005.1">
    <property type="nucleotide sequence ID" value="NZ_SRKZ01000010.1"/>
</dbReference>
<reference evidence="3 4" key="1">
    <citation type="submission" date="2019-04" db="EMBL/GenBank/DDBJ databases">
        <authorList>
            <person name="Feng G."/>
            <person name="Zhang J."/>
            <person name="Zhu H."/>
        </authorList>
    </citation>
    <scope>NUCLEOTIDE SEQUENCE [LARGE SCALE GENOMIC DNA]</scope>
    <source>
        <strain evidence="3 4">JCM 19491</strain>
    </source>
</reference>
<sequence length="137" mass="15554">MEKLSSILLIDDDKTTNFLNRLLLEGLQVADKILVAQNGQEALSIIEQQCQEQGCPPLILLDVNMPVMNGFEFLEAYEPLEYGAKESVVIVMLTTSLHPRDMARLQDLSIQGFLSKPLTKQMVQELLQEHFQRELPN</sequence>
<dbReference type="InterPro" id="IPR011006">
    <property type="entry name" value="CheY-like_superfamily"/>
</dbReference>
<comment type="caution">
    <text evidence="3">The sequence shown here is derived from an EMBL/GenBank/DDBJ whole genome shotgun (WGS) entry which is preliminary data.</text>
</comment>
<keyword evidence="1" id="KW-0597">Phosphoprotein</keyword>
<proteinExistence type="predicted"/>
<dbReference type="InterPro" id="IPR052893">
    <property type="entry name" value="TCS_response_regulator"/>
</dbReference>
<protein>
    <submittedName>
        <fullName evidence="3">Response regulator</fullName>
    </submittedName>
</protein>
<dbReference type="GO" id="GO:0000160">
    <property type="term" value="P:phosphorelay signal transduction system"/>
    <property type="evidence" value="ECO:0007669"/>
    <property type="project" value="InterPro"/>
</dbReference>